<accession>A0A1G8AP68</accession>
<feature type="transmembrane region" description="Helical" evidence="5">
    <location>
        <begin position="45"/>
        <end position="62"/>
    </location>
</feature>
<sequence>MQIATSPSTTLPLRSIAQMLAAMFCFAVVDALAKSITAHYPANEITFFRMLFGLGPALLLAARAGQGPQLLRTRHWRAHLERAVALMASLAFFFAGLRYVPLSEAVALAYTETLFLIVLSPLLLKAALRRRDLLAAVFGFMGIVLVVRPGGASSNLTGALLILLSAVFGALSVIQIKRIGTAENASLIVLYSTLIGTVVMGFSLLFAWRTPSLDHLGILILLGVAAGTGQLLMTSAFRHGEVGVLAPFNYTSIVWATLFGYVLWGESVGLLSLLGIILIVGSSVAVAIRCKEPEALNV</sequence>
<feature type="domain" description="EamA" evidence="6">
    <location>
        <begin position="16"/>
        <end position="147"/>
    </location>
</feature>
<proteinExistence type="predicted"/>
<comment type="subcellular location">
    <subcellularLocation>
        <location evidence="1">Membrane</location>
        <topology evidence="1">Multi-pass membrane protein</topology>
    </subcellularLocation>
</comment>
<feature type="transmembrane region" description="Helical" evidence="5">
    <location>
        <begin position="244"/>
        <end position="264"/>
    </location>
</feature>
<feature type="transmembrane region" description="Helical" evidence="5">
    <location>
        <begin position="215"/>
        <end position="232"/>
    </location>
</feature>
<name>A0A1G8AP68_9BURK</name>
<dbReference type="Pfam" id="PF00892">
    <property type="entry name" value="EamA"/>
    <property type="match status" value="2"/>
</dbReference>
<feature type="transmembrane region" description="Helical" evidence="5">
    <location>
        <begin position="83"/>
        <end position="100"/>
    </location>
</feature>
<evidence type="ECO:0000256" key="5">
    <source>
        <dbReference type="SAM" id="Phobius"/>
    </source>
</evidence>
<evidence type="ECO:0000256" key="3">
    <source>
        <dbReference type="ARBA" id="ARBA00022989"/>
    </source>
</evidence>
<dbReference type="AlphaFoldDB" id="A0A1G8AP68"/>
<evidence type="ECO:0000313" key="8">
    <source>
        <dbReference type="Proteomes" id="UP000199706"/>
    </source>
</evidence>
<reference evidence="7 8" key="1">
    <citation type="submission" date="2016-10" db="EMBL/GenBank/DDBJ databases">
        <authorList>
            <person name="de Groot N.N."/>
        </authorList>
    </citation>
    <scope>NUCLEOTIDE SEQUENCE [LARGE SCALE GENOMIC DNA]</scope>
    <source>
        <strain evidence="7 8">LMG 2247</strain>
    </source>
</reference>
<dbReference type="RefSeq" id="WP_090686034.1">
    <property type="nucleotide sequence ID" value="NZ_CADERL010000011.1"/>
</dbReference>
<feature type="transmembrane region" description="Helical" evidence="5">
    <location>
        <begin position="133"/>
        <end position="150"/>
    </location>
</feature>
<dbReference type="Proteomes" id="UP000199706">
    <property type="component" value="Unassembled WGS sequence"/>
</dbReference>
<evidence type="ECO:0000256" key="1">
    <source>
        <dbReference type="ARBA" id="ARBA00004141"/>
    </source>
</evidence>
<dbReference type="PANTHER" id="PTHR22911">
    <property type="entry name" value="ACYL-MALONYL CONDENSING ENZYME-RELATED"/>
    <property type="match status" value="1"/>
</dbReference>
<evidence type="ECO:0000256" key="2">
    <source>
        <dbReference type="ARBA" id="ARBA00022692"/>
    </source>
</evidence>
<dbReference type="SUPFAM" id="SSF103481">
    <property type="entry name" value="Multidrug resistance efflux transporter EmrE"/>
    <property type="match status" value="2"/>
</dbReference>
<feature type="transmembrane region" description="Helical" evidence="5">
    <location>
        <begin position="188"/>
        <end position="209"/>
    </location>
</feature>
<dbReference type="OrthoDB" id="8584557at2"/>
<evidence type="ECO:0000259" key="6">
    <source>
        <dbReference type="Pfam" id="PF00892"/>
    </source>
</evidence>
<dbReference type="PANTHER" id="PTHR22911:SF6">
    <property type="entry name" value="SOLUTE CARRIER FAMILY 35 MEMBER G1"/>
    <property type="match status" value="1"/>
</dbReference>
<dbReference type="GO" id="GO:0016020">
    <property type="term" value="C:membrane"/>
    <property type="evidence" value="ECO:0007669"/>
    <property type="project" value="UniProtKB-SubCell"/>
</dbReference>
<feature type="domain" description="EamA" evidence="6">
    <location>
        <begin position="157"/>
        <end position="285"/>
    </location>
</feature>
<keyword evidence="3 5" id="KW-1133">Transmembrane helix</keyword>
<evidence type="ECO:0000313" key="7">
    <source>
        <dbReference type="EMBL" id="SDH22791.1"/>
    </source>
</evidence>
<feature type="transmembrane region" description="Helical" evidence="5">
    <location>
        <begin position="106"/>
        <end position="124"/>
    </location>
</feature>
<organism evidence="7 8">
    <name type="scientific">Paraburkholderia phenazinium</name>
    <dbReference type="NCBI Taxonomy" id="60549"/>
    <lineage>
        <taxon>Bacteria</taxon>
        <taxon>Pseudomonadati</taxon>
        <taxon>Pseudomonadota</taxon>
        <taxon>Betaproteobacteria</taxon>
        <taxon>Burkholderiales</taxon>
        <taxon>Burkholderiaceae</taxon>
        <taxon>Paraburkholderia</taxon>
    </lineage>
</organism>
<dbReference type="InterPro" id="IPR037185">
    <property type="entry name" value="EmrE-like"/>
</dbReference>
<feature type="transmembrane region" description="Helical" evidence="5">
    <location>
        <begin position="270"/>
        <end position="288"/>
    </location>
</feature>
<dbReference type="InterPro" id="IPR000620">
    <property type="entry name" value="EamA_dom"/>
</dbReference>
<feature type="transmembrane region" description="Helical" evidence="5">
    <location>
        <begin position="12"/>
        <end position="33"/>
    </location>
</feature>
<evidence type="ECO:0000256" key="4">
    <source>
        <dbReference type="ARBA" id="ARBA00023136"/>
    </source>
</evidence>
<protein>
    <submittedName>
        <fullName evidence="7">Threonine/homoserine efflux transporter RhtA</fullName>
    </submittedName>
</protein>
<keyword evidence="4 5" id="KW-0472">Membrane</keyword>
<feature type="transmembrane region" description="Helical" evidence="5">
    <location>
        <begin position="156"/>
        <end position="176"/>
    </location>
</feature>
<dbReference type="Gene3D" id="1.10.3730.20">
    <property type="match status" value="1"/>
</dbReference>
<keyword evidence="2 5" id="KW-0812">Transmembrane</keyword>
<gene>
    <name evidence="7" type="ORF">SAMN05216466_10837</name>
</gene>
<dbReference type="EMBL" id="FNCJ01000008">
    <property type="protein sequence ID" value="SDH22791.1"/>
    <property type="molecule type" value="Genomic_DNA"/>
</dbReference>